<reference evidence="1" key="1">
    <citation type="journal article" date="2015" name="Nature">
        <title>Complex archaea that bridge the gap between prokaryotes and eukaryotes.</title>
        <authorList>
            <person name="Spang A."/>
            <person name="Saw J.H."/>
            <person name="Jorgensen S.L."/>
            <person name="Zaremba-Niedzwiedzka K."/>
            <person name="Martijn J."/>
            <person name="Lind A.E."/>
            <person name="van Eijk R."/>
            <person name="Schleper C."/>
            <person name="Guy L."/>
            <person name="Ettema T.J."/>
        </authorList>
    </citation>
    <scope>NUCLEOTIDE SEQUENCE</scope>
</reference>
<evidence type="ECO:0000313" key="1">
    <source>
        <dbReference type="EMBL" id="KKM80137.1"/>
    </source>
</evidence>
<dbReference type="AlphaFoldDB" id="A0A0F9NFI4"/>
<organism evidence="1">
    <name type="scientific">marine sediment metagenome</name>
    <dbReference type="NCBI Taxonomy" id="412755"/>
    <lineage>
        <taxon>unclassified sequences</taxon>
        <taxon>metagenomes</taxon>
        <taxon>ecological metagenomes</taxon>
    </lineage>
</organism>
<gene>
    <name evidence="1" type="ORF">LCGC14_1342870</name>
</gene>
<comment type="caution">
    <text evidence="1">The sequence shown here is derived from an EMBL/GenBank/DDBJ whole genome shotgun (WGS) entry which is preliminary data.</text>
</comment>
<proteinExistence type="predicted"/>
<name>A0A0F9NFI4_9ZZZZ</name>
<protein>
    <submittedName>
        <fullName evidence="1">Uncharacterized protein</fullName>
    </submittedName>
</protein>
<accession>A0A0F9NFI4</accession>
<sequence length="302" mass="34991">MYKNFYFFNRYGNGDIMNSKEYVRELAERFPKEGIAENVWYLHPKSPDILWDIADVIQQDKVTEKCNNALPFSIDGDDAYFNTWIGRDGRYVLPGITCTDIMNLKMFNDQLHAMGLPRMLQRDLIEYIPRIDFDQMDTRYMIRINNFLHNSGVNKKVLICNGDVHSNQATNFDFGPIIEALCERHPDKTFIATTEFASTASHKNLYFTSQIIHTDSGFDLNEIGYLSNFIGLTVGRASGPSVFTQHKTNILDPNKKFLVFSNHPDCVTFIKGAKGEAHFFWSGETEKERVYQEIREVMEWKT</sequence>
<dbReference type="EMBL" id="LAZR01008227">
    <property type="protein sequence ID" value="KKM80137.1"/>
    <property type="molecule type" value="Genomic_DNA"/>
</dbReference>